<evidence type="ECO:0008006" key="12">
    <source>
        <dbReference type="Google" id="ProtNLM"/>
    </source>
</evidence>
<keyword evidence="7" id="KW-0325">Glycoprotein</keyword>
<evidence type="ECO:0000256" key="4">
    <source>
        <dbReference type="ARBA" id="ARBA00022989"/>
    </source>
</evidence>
<dbReference type="PANTHER" id="PTHR42643">
    <property type="entry name" value="IONOTROPIC RECEPTOR 20A-RELATED"/>
    <property type="match status" value="1"/>
</dbReference>
<evidence type="ECO:0000313" key="10">
    <source>
        <dbReference type="EnsemblMetazoa" id="SCAU008108-PA"/>
    </source>
</evidence>
<feature type="transmembrane region" description="Helical" evidence="8">
    <location>
        <begin position="326"/>
        <end position="347"/>
    </location>
</feature>
<evidence type="ECO:0000256" key="2">
    <source>
        <dbReference type="ARBA" id="ARBA00022475"/>
    </source>
</evidence>
<comment type="subcellular location">
    <subcellularLocation>
        <location evidence="1">Cell membrane</location>
        <topology evidence="1">Multi-pass membrane protein</topology>
    </subcellularLocation>
</comment>
<evidence type="ECO:0000256" key="6">
    <source>
        <dbReference type="ARBA" id="ARBA00023170"/>
    </source>
</evidence>
<sequence length="631" mass="74513">MNGRSFKFWWWNILTLWLTLIPSCSTIPSNSFNPRELNLLINELGQYWNMSSLYIVYNSKATNTEFIRDILEDLHQNGSYFQELPQLIVDDGHIVQRFSEDKYFNSNSLVLTLMHHINDDVLEATVNATRRRRMCFSIFLVRLFTHEVEYQRFFETLWKYQMRRPLLIVNGGQLLTMDPYPNLQVVNVSGEHVSQMYPQAQGIRNFKGYTIDIPVQTNLPYTFWYWFEKSHEYRVDGLSGYSIHLLLKRLNITMNVFPYYAEESNFLNLEKINELLLSGQIELSPHLVSIFKQKDLDYSYPYIMTSRCVMMPMPQKHSDKFVVIHWSFWILLAIVVVLQEIIVLMLVRLSRQQKKENSIVLLNHQQRLLMLLSTILAIPMPPLRLPSWRQVSLYVFVRLICIFFLINMGGLYISNIFSTELTSRVTSAYFKTSSPQLEDMLASNVPLMLHNSESQAVLELFHKLHPQWNGFVNASSEEIHSNRRNLNPAFMYLVSTEEFDIIDEQQHYLQQRQRFVLLDICHGSYPFQMQLRADSHLTELLHMHILHVRETGLYNYLKKYLFHRAKIFGKMDYIRDGNRKRPEANELDSSFQLNPLRPMLLVLSVGYTCSIIAFMCELYGERIVRKIRRAG</sequence>
<evidence type="ECO:0000313" key="11">
    <source>
        <dbReference type="Proteomes" id="UP000095300"/>
    </source>
</evidence>
<name>A0A1I8PHR1_STOCA</name>
<evidence type="ECO:0000256" key="9">
    <source>
        <dbReference type="SAM" id="SignalP"/>
    </source>
</evidence>
<dbReference type="EnsemblMetazoa" id="SCAU008108-RA">
    <property type="protein sequence ID" value="SCAU008108-PA"/>
    <property type="gene ID" value="SCAU008108"/>
</dbReference>
<protein>
    <recommendedName>
        <fullName evidence="12">Ionotropic glutamate receptor C-terminal domain-containing protein</fullName>
    </recommendedName>
</protein>
<dbReference type="InterPro" id="IPR052192">
    <property type="entry name" value="Insect_Ionotropic_Sensory_Rcpt"/>
</dbReference>
<keyword evidence="4 8" id="KW-1133">Transmembrane helix</keyword>
<dbReference type="VEuPathDB" id="VectorBase:SCAU008108"/>
<proteinExistence type="predicted"/>
<evidence type="ECO:0000256" key="3">
    <source>
        <dbReference type="ARBA" id="ARBA00022692"/>
    </source>
</evidence>
<feature type="chain" id="PRO_5015841344" description="Ionotropic glutamate receptor C-terminal domain-containing protein" evidence="9">
    <location>
        <begin position="27"/>
        <end position="631"/>
    </location>
</feature>
<feature type="signal peptide" evidence="9">
    <location>
        <begin position="1"/>
        <end position="26"/>
    </location>
</feature>
<dbReference type="PANTHER" id="PTHR42643:SF41">
    <property type="entry name" value="IONOTROPIC RECEPTOR 20A-RELATED"/>
    <property type="match status" value="1"/>
</dbReference>
<evidence type="ECO:0000256" key="7">
    <source>
        <dbReference type="ARBA" id="ARBA00023180"/>
    </source>
</evidence>
<evidence type="ECO:0000256" key="8">
    <source>
        <dbReference type="SAM" id="Phobius"/>
    </source>
</evidence>
<keyword evidence="5 8" id="KW-0472">Membrane</keyword>
<keyword evidence="6" id="KW-0675">Receptor</keyword>
<dbReference type="GO" id="GO:0005886">
    <property type="term" value="C:plasma membrane"/>
    <property type="evidence" value="ECO:0007669"/>
    <property type="project" value="UniProtKB-SubCell"/>
</dbReference>
<evidence type="ECO:0000256" key="1">
    <source>
        <dbReference type="ARBA" id="ARBA00004651"/>
    </source>
</evidence>
<evidence type="ECO:0000256" key="5">
    <source>
        <dbReference type="ARBA" id="ARBA00023136"/>
    </source>
</evidence>
<feature type="transmembrane region" description="Helical" evidence="8">
    <location>
        <begin position="599"/>
        <end position="620"/>
    </location>
</feature>
<keyword evidence="3 8" id="KW-0812">Transmembrane</keyword>
<dbReference type="AlphaFoldDB" id="A0A1I8PHR1"/>
<reference evidence="10" key="1">
    <citation type="submission" date="2020-05" db="UniProtKB">
        <authorList>
            <consortium name="EnsemblMetazoa"/>
        </authorList>
    </citation>
    <scope>IDENTIFICATION</scope>
    <source>
        <strain evidence="10">USDA</strain>
    </source>
</reference>
<keyword evidence="11" id="KW-1185">Reference proteome</keyword>
<keyword evidence="2" id="KW-1003">Cell membrane</keyword>
<accession>A0A1I8PHR1</accession>
<dbReference type="Proteomes" id="UP000095300">
    <property type="component" value="Unassembled WGS sequence"/>
</dbReference>
<keyword evidence="9" id="KW-0732">Signal</keyword>
<organism evidence="10 11">
    <name type="scientific">Stomoxys calcitrans</name>
    <name type="common">Stable fly</name>
    <name type="synonym">Conops calcitrans</name>
    <dbReference type="NCBI Taxonomy" id="35570"/>
    <lineage>
        <taxon>Eukaryota</taxon>
        <taxon>Metazoa</taxon>
        <taxon>Ecdysozoa</taxon>
        <taxon>Arthropoda</taxon>
        <taxon>Hexapoda</taxon>
        <taxon>Insecta</taxon>
        <taxon>Pterygota</taxon>
        <taxon>Neoptera</taxon>
        <taxon>Endopterygota</taxon>
        <taxon>Diptera</taxon>
        <taxon>Brachycera</taxon>
        <taxon>Muscomorpha</taxon>
        <taxon>Muscoidea</taxon>
        <taxon>Muscidae</taxon>
        <taxon>Stomoxys</taxon>
    </lineage>
</organism>
<feature type="transmembrane region" description="Helical" evidence="8">
    <location>
        <begin position="391"/>
        <end position="414"/>
    </location>
</feature>